<gene>
    <name evidence="2" type="ORF">SOO65_00760</name>
</gene>
<feature type="chain" id="PRO_5043813973" evidence="1">
    <location>
        <begin position="17"/>
        <end position="127"/>
    </location>
</feature>
<protein>
    <submittedName>
        <fullName evidence="2">Uncharacterized protein</fullName>
    </submittedName>
</protein>
<evidence type="ECO:0000313" key="2">
    <source>
        <dbReference type="EMBL" id="WPU65272.1"/>
    </source>
</evidence>
<feature type="signal peptide" evidence="1">
    <location>
        <begin position="1"/>
        <end position="16"/>
    </location>
</feature>
<dbReference type="EMBL" id="CP139487">
    <property type="protein sequence ID" value="WPU65272.1"/>
    <property type="molecule type" value="Genomic_DNA"/>
</dbReference>
<proteinExistence type="predicted"/>
<reference evidence="2 3" key="1">
    <citation type="submission" date="2023-11" db="EMBL/GenBank/DDBJ databases">
        <title>Peredibacter starrii A3.12.</title>
        <authorList>
            <person name="Mitchell R.J."/>
        </authorList>
    </citation>
    <scope>NUCLEOTIDE SEQUENCE [LARGE SCALE GENOMIC DNA]</scope>
    <source>
        <strain evidence="2 3">A3.12</strain>
    </source>
</reference>
<dbReference type="Proteomes" id="UP001324634">
    <property type="component" value="Chromosome"/>
</dbReference>
<sequence>MRLFIALFLISFSALATTWENLRPGQDYKLTQSFELPIYRQNSMMSFMKGEGVYLKEIEPLALPGGFNMVLYIFDYKNCPGPQMETELEIVEVENTSPVVKAGTLLESCELKVYIELKDYYKESFFK</sequence>
<accession>A0AAX4HPR1</accession>
<evidence type="ECO:0000256" key="1">
    <source>
        <dbReference type="SAM" id="SignalP"/>
    </source>
</evidence>
<name>A0AAX4HPR1_9BACT</name>
<evidence type="ECO:0000313" key="3">
    <source>
        <dbReference type="Proteomes" id="UP001324634"/>
    </source>
</evidence>
<organism evidence="2 3">
    <name type="scientific">Peredibacter starrii</name>
    <dbReference type="NCBI Taxonomy" id="28202"/>
    <lineage>
        <taxon>Bacteria</taxon>
        <taxon>Pseudomonadati</taxon>
        <taxon>Bdellovibrionota</taxon>
        <taxon>Bacteriovoracia</taxon>
        <taxon>Bacteriovoracales</taxon>
        <taxon>Bacteriovoracaceae</taxon>
        <taxon>Peredibacter</taxon>
    </lineage>
</organism>
<dbReference type="KEGG" id="psti:SOO65_00760"/>
<dbReference type="AlphaFoldDB" id="A0AAX4HPR1"/>
<dbReference type="RefSeq" id="WP_321395469.1">
    <property type="nucleotide sequence ID" value="NZ_CP139487.1"/>
</dbReference>
<keyword evidence="1" id="KW-0732">Signal</keyword>
<keyword evidence="3" id="KW-1185">Reference proteome</keyword>